<sequence>MNTNTNDIDQKDSKSVEQNGATDEADIASKWNEIYQKESKNAVFKTWCRPAASHANSTTPISQAYERSASALIESLNVNEKISVQTPNDTLEITKTSLTSGIEKSLRNGTTGTISVITRSFVMEGGKKKKKKRERAIYYTPLTNFFLALTICTNENEI</sequence>
<comment type="caution">
    <text evidence="2">The sequence shown here is derived from an EMBL/GenBank/DDBJ whole genome shotgun (WGS) entry which is preliminary data.</text>
</comment>
<dbReference type="Proteomes" id="UP000023152">
    <property type="component" value="Unassembled WGS sequence"/>
</dbReference>
<keyword evidence="3" id="KW-1185">Reference proteome</keyword>
<feature type="region of interest" description="Disordered" evidence="1">
    <location>
        <begin position="1"/>
        <end position="24"/>
    </location>
</feature>
<organism evidence="2 3">
    <name type="scientific">Reticulomyxa filosa</name>
    <dbReference type="NCBI Taxonomy" id="46433"/>
    <lineage>
        <taxon>Eukaryota</taxon>
        <taxon>Sar</taxon>
        <taxon>Rhizaria</taxon>
        <taxon>Retaria</taxon>
        <taxon>Foraminifera</taxon>
        <taxon>Monothalamids</taxon>
        <taxon>Reticulomyxidae</taxon>
        <taxon>Reticulomyxa</taxon>
    </lineage>
</organism>
<proteinExistence type="predicted"/>
<evidence type="ECO:0000313" key="3">
    <source>
        <dbReference type="Proteomes" id="UP000023152"/>
    </source>
</evidence>
<reference evidence="2 3" key="1">
    <citation type="journal article" date="2013" name="Curr. Biol.">
        <title>The Genome of the Foraminiferan Reticulomyxa filosa.</title>
        <authorList>
            <person name="Glockner G."/>
            <person name="Hulsmann N."/>
            <person name="Schleicher M."/>
            <person name="Noegel A.A."/>
            <person name="Eichinger L."/>
            <person name="Gallinger C."/>
            <person name="Pawlowski J."/>
            <person name="Sierra R."/>
            <person name="Euteneuer U."/>
            <person name="Pillet L."/>
            <person name="Moustafa A."/>
            <person name="Platzer M."/>
            <person name="Groth M."/>
            <person name="Szafranski K."/>
            <person name="Schliwa M."/>
        </authorList>
    </citation>
    <scope>NUCLEOTIDE SEQUENCE [LARGE SCALE GENOMIC DNA]</scope>
</reference>
<gene>
    <name evidence="2" type="ORF">RFI_15727</name>
</gene>
<dbReference type="AlphaFoldDB" id="X6N6D5"/>
<dbReference type="EMBL" id="ASPP01011580">
    <property type="protein sequence ID" value="ETO21478.1"/>
    <property type="molecule type" value="Genomic_DNA"/>
</dbReference>
<evidence type="ECO:0000256" key="1">
    <source>
        <dbReference type="SAM" id="MobiDB-lite"/>
    </source>
</evidence>
<accession>X6N6D5</accession>
<evidence type="ECO:0000313" key="2">
    <source>
        <dbReference type="EMBL" id="ETO21478.1"/>
    </source>
</evidence>
<name>X6N6D5_RETFI</name>
<protein>
    <submittedName>
        <fullName evidence="2">Uncharacterized protein</fullName>
    </submittedName>
</protein>